<keyword evidence="4" id="KW-1185">Reference proteome</keyword>
<evidence type="ECO:0000256" key="2">
    <source>
        <dbReference type="ARBA" id="ARBA00023287"/>
    </source>
</evidence>
<proteinExistence type="predicted"/>
<dbReference type="NCBIfam" id="TIGR02532">
    <property type="entry name" value="IV_pilin_GFxxxE"/>
    <property type="match status" value="1"/>
</dbReference>
<gene>
    <name evidence="3" type="ORF">J2Z83_001849</name>
</gene>
<comment type="subcellular location">
    <subcellularLocation>
        <location evidence="1">Cell surface</location>
    </subcellularLocation>
</comment>
<reference evidence="3 4" key="1">
    <citation type="submission" date="2021-03" db="EMBL/GenBank/DDBJ databases">
        <title>Genomic Encyclopedia of Type Strains, Phase IV (KMG-IV): sequencing the most valuable type-strain genomes for metagenomic binning, comparative biology and taxonomic classification.</title>
        <authorList>
            <person name="Goeker M."/>
        </authorList>
    </citation>
    <scope>NUCLEOTIDE SEQUENCE [LARGE SCALE GENOMIC DNA]</scope>
    <source>
        <strain evidence="3 4">DSM 25609</strain>
    </source>
</reference>
<dbReference type="InterPro" id="IPR045584">
    <property type="entry name" value="Pilin-like"/>
</dbReference>
<dbReference type="Pfam" id="PF07963">
    <property type="entry name" value="N_methyl"/>
    <property type="match status" value="1"/>
</dbReference>
<dbReference type="InterPro" id="IPR012902">
    <property type="entry name" value="N_methyl_site"/>
</dbReference>
<evidence type="ECO:0000256" key="1">
    <source>
        <dbReference type="ARBA" id="ARBA00004241"/>
    </source>
</evidence>
<evidence type="ECO:0000313" key="4">
    <source>
        <dbReference type="Proteomes" id="UP001519345"/>
    </source>
</evidence>
<organism evidence="3 4">
    <name type="scientific">Virgibacillus natechei</name>
    <dbReference type="NCBI Taxonomy" id="1216297"/>
    <lineage>
        <taxon>Bacteria</taxon>
        <taxon>Bacillati</taxon>
        <taxon>Bacillota</taxon>
        <taxon>Bacilli</taxon>
        <taxon>Bacillales</taxon>
        <taxon>Bacillaceae</taxon>
        <taxon>Virgibacillus</taxon>
    </lineage>
</organism>
<sequence length="146" mass="16395">MKKQNGFTLIELLLVLGLLSALLLLSPPFNIAALEKHQNNQFLEQFQFDLLYIQNLASVSADDKRITIDFGENSYSILALQGGGTETIAVRDYPEGWEVDIRVMSTISFKSNGTIRQPGNIKMTSKNMTYNIVFPFGKGRAYIVEE</sequence>
<name>A0ABS4IFL5_9BACI</name>
<dbReference type="InterPro" id="IPR016785">
    <property type="entry name" value="ComGD"/>
</dbReference>
<dbReference type="EMBL" id="JAGGKX010000007">
    <property type="protein sequence ID" value="MBP1969742.1"/>
    <property type="molecule type" value="Genomic_DNA"/>
</dbReference>
<evidence type="ECO:0000313" key="3">
    <source>
        <dbReference type="EMBL" id="MBP1969742.1"/>
    </source>
</evidence>
<keyword evidence="2" id="KW-0178">Competence</keyword>
<comment type="caution">
    <text evidence="3">The sequence shown here is derived from an EMBL/GenBank/DDBJ whole genome shotgun (WGS) entry which is preliminary data.</text>
</comment>
<dbReference type="NCBIfam" id="NF040982">
    <property type="entry name" value="ComGD"/>
    <property type="match status" value="1"/>
</dbReference>
<dbReference type="PIRSF" id="PIRSF021292">
    <property type="entry name" value="Competence_ComGD"/>
    <property type="match status" value="1"/>
</dbReference>
<dbReference type="SUPFAM" id="SSF54523">
    <property type="entry name" value="Pili subunits"/>
    <property type="match status" value="1"/>
</dbReference>
<dbReference type="Proteomes" id="UP001519345">
    <property type="component" value="Unassembled WGS sequence"/>
</dbReference>
<protein>
    <submittedName>
        <fullName evidence="3">Competence protein ComGD</fullName>
    </submittedName>
</protein>
<dbReference type="RefSeq" id="WP_209462922.1">
    <property type="nucleotide sequence ID" value="NZ_CP110224.1"/>
</dbReference>
<accession>A0ABS4IFL5</accession>